<dbReference type="AlphaFoldDB" id="A0A0A7KCZ9"/>
<dbReference type="KEGG" id="dsw:QR90_01020"/>
<dbReference type="CDD" id="cd10451">
    <property type="entry name" value="GIY-YIG_LuxR_like"/>
    <property type="match status" value="1"/>
</dbReference>
<sequence length="112" mass="12834">MTAPRQYKDFTPRMGIYRVSHLPSGRTHLGHSLHLEGMLNRIRFQLQNGLHPDKVMQADWKADGPAAFSFEVLDEITPKNPGDEPVDDLKELLTLWQEKLNLPPAQLYSRLS</sequence>
<dbReference type="RefSeq" id="WP_039681646.1">
    <property type="nucleotide sequence ID" value="NZ_CP010028.1"/>
</dbReference>
<dbReference type="STRING" id="1182571.QR90_01020"/>
<evidence type="ECO:0000313" key="2">
    <source>
        <dbReference type="Proteomes" id="UP000030634"/>
    </source>
</evidence>
<dbReference type="InterPro" id="IPR035901">
    <property type="entry name" value="GIY-YIG_endonuc_sf"/>
</dbReference>
<organism evidence="1 2">
    <name type="scientific">Deinococcus radiopugnans</name>
    <dbReference type="NCBI Taxonomy" id="57497"/>
    <lineage>
        <taxon>Bacteria</taxon>
        <taxon>Thermotogati</taxon>
        <taxon>Deinococcota</taxon>
        <taxon>Deinococci</taxon>
        <taxon>Deinococcales</taxon>
        <taxon>Deinococcaceae</taxon>
        <taxon>Deinococcus</taxon>
    </lineage>
</organism>
<name>A0A0A7KCZ9_9DEIO</name>
<dbReference type="HOGENOM" id="CLU_146070_0_1_0"/>
<gene>
    <name evidence="1" type="ORF">QR90_01020</name>
</gene>
<dbReference type="EMBL" id="CP010028">
    <property type="protein sequence ID" value="AIZ44011.1"/>
    <property type="molecule type" value="Genomic_DNA"/>
</dbReference>
<accession>A0A0A7KCZ9</accession>
<reference evidence="2" key="1">
    <citation type="submission" date="2014-11" db="EMBL/GenBank/DDBJ databases">
        <title>Hymenobacter sp. DG25B genome submission.</title>
        <authorList>
            <person name="Jung H.-Y."/>
            <person name="Kim M.K."/>
            <person name="Srinivasan S."/>
            <person name="Lim S."/>
        </authorList>
    </citation>
    <scope>NUCLEOTIDE SEQUENCE [LARGE SCALE GENOMIC DNA]</scope>
    <source>
        <strain evidence="2">DY59</strain>
    </source>
</reference>
<proteinExistence type="predicted"/>
<protein>
    <recommendedName>
        <fullName evidence="3">GIY-YIG nuclease family protein</fullName>
    </recommendedName>
</protein>
<dbReference type="Gene3D" id="3.40.1440.10">
    <property type="entry name" value="GIY-YIG endonuclease"/>
    <property type="match status" value="1"/>
</dbReference>
<evidence type="ECO:0000313" key="1">
    <source>
        <dbReference type="EMBL" id="AIZ44011.1"/>
    </source>
</evidence>
<dbReference type="Proteomes" id="UP000030634">
    <property type="component" value="Chromosome"/>
</dbReference>
<evidence type="ECO:0008006" key="3">
    <source>
        <dbReference type="Google" id="ProtNLM"/>
    </source>
</evidence>